<name>A0A0G4INL7_PLABS</name>
<accession>A0A0G4INL7</accession>
<dbReference type="Proteomes" id="UP000039324">
    <property type="component" value="Unassembled WGS sequence"/>
</dbReference>
<protein>
    <submittedName>
        <fullName evidence="2">Uncharacterized protein</fullName>
    </submittedName>
</protein>
<keyword evidence="3" id="KW-1185">Reference proteome</keyword>
<sequence>MDPFRKPASTSLNRLCIQVSSEACLKDVSGWASRDLGDDDVLPTSAAPLSRNSSKHDHSWSKSPLENLVMFVDPSFGITSTDTSQSHTTIGHMDHASAS</sequence>
<evidence type="ECO:0000313" key="2">
    <source>
        <dbReference type="EMBL" id="CEO96908.1"/>
    </source>
</evidence>
<feature type="region of interest" description="Disordered" evidence="1">
    <location>
        <begin position="32"/>
        <end position="61"/>
    </location>
</feature>
<dbReference type="AlphaFoldDB" id="A0A0G4INL7"/>
<organism evidence="2 3">
    <name type="scientific">Plasmodiophora brassicae</name>
    <name type="common">Clubroot disease agent</name>
    <dbReference type="NCBI Taxonomy" id="37360"/>
    <lineage>
        <taxon>Eukaryota</taxon>
        <taxon>Sar</taxon>
        <taxon>Rhizaria</taxon>
        <taxon>Endomyxa</taxon>
        <taxon>Phytomyxea</taxon>
        <taxon>Plasmodiophorida</taxon>
        <taxon>Plasmodiophoridae</taxon>
        <taxon>Plasmodiophora</taxon>
    </lineage>
</organism>
<evidence type="ECO:0000313" key="3">
    <source>
        <dbReference type="Proteomes" id="UP000039324"/>
    </source>
</evidence>
<dbReference type="EMBL" id="CDSF01000077">
    <property type="protein sequence ID" value="CEO96908.1"/>
    <property type="molecule type" value="Genomic_DNA"/>
</dbReference>
<feature type="region of interest" description="Disordered" evidence="1">
    <location>
        <begin position="80"/>
        <end position="99"/>
    </location>
</feature>
<evidence type="ECO:0000256" key="1">
    <source>
        <dbReference type="SAM" id="MobiDB-lite"/>
    </source>
</evidence>
<feature type="compositionally biased region" description="Polar residues" evidence="1">
    <location>
        <begin position="80"/>
        <end position="89"/>
    </location>
</feature>
<gene>
    <name evidence="2" type="ORF">PBRA_005510</name>
</gene>
<proteinExistence type="predicted"/>
<reference evidence="2 3" key="1">
    <citation type="submission" date="2015-02" db="EMBL/GenBank/DDBJ databases">
        <authorList>
            <person name="Chooi Y.-H."/>
        </authorList>
    </citation>
    <scope>NUCLEOTIDE SEQUENCE [LARGE SCALE GENOMIC DNA]</scope>
    <source>
        <strain evidence="2">E3</strain>
    </source>
</reference>